<comment type="similarity">
    <text evidence="11">Belongs to the peroxiredoxin family. BCP/PrxQ subfamily.</text>
</comment>
<protein>
    <recommendedName>
        <fullName evidence="3">thioredoxin-dependent peroxiredoxin</fullName>
        <ecNumber evidence="3">1.11.1.24</ecNumber>
    </recommendedName>
    <alternativeName>
        <fullName evidence="13">Nuclear thiol peroxidase</fullName>
    </alternativeName>
    <alternativeName>
        <fullName evidence="10">Thioredoxin peroxidase</fullName>
    </alternativeName>
</protein>
<evidence type="ECO:0000256" key="9">
    <source>
        <dbReference type="ARBA" id="ARBA00023284"/>
    </source>
</evidence>
<evidence type="ECO:0000259" key="15">
    <source>
        <dbReference type="PROSITE" id="PS51352"/>
    </source>
</evidence>
<dbReference type="Pfam" id="PF00578">
    <property type="entry name" value="AhpC-TSA"/>
    <property type="match status" value="1"/>
</dbReference>
<keyword evidence="4" id="KW-0575">Peroxidase</keyword>
<dbReference type="GeneID" id="88171777"/>
<comment type="subcellular location">
    <subcellularLocation>
        <location evidence="1">Nucleus</location>
    </subcellularLocation>
</comment>
<evidence type="ECO:0000256" key="10">
    <source>
        <dbReference type="ARBA" id="ARBA00032824"/>
    </source>
</evidence>
<dbReference type="PANTHER" id="PTHR42801">
    <property type="entry name" value="THIOREDOXIN-DEPENDENT PEROXIDE REDUCTASE"/>
    <property type="match status" value="1"/>
</dbReference>
<evidence type="ECO:0000313" key="17">
    <source>
        <dbReference type="Proteomes" id="UP001338582"/>
    </source>
</evidence>
<sequence>MPELRRSTRRAAAEAPAEHKPKVEKSKVTKKAPKKAKLTKKTASKDESESEQAKEEELDEKPQSKNQKKELEVGDEIPDILLVDEKDEPVYLKKVAAESKYLVIFAYPRASTPGCTRQACGFQRNYADFQKLDTQVFGLSSDSTKAQLNFVTKQGLKYHLLSDPKKTLITLLGAKKAPAGIKRSHWVFEDGKLKIKKIQISPEVSVTSALKDVEDLREEKK</sequence>
<keyword evidence="9" id="KW-0676">Redox-active center</keyword>
<evidence type="ECO:0000256" key="14">
    <source>
        <dbReference type="SAM" id="MobiDB-lite"/>
    </source>
</evidence>
<reference evidence="16 17" key="1">
    <citation type="submission" date="2023-10" db="EMBL/GenBank/DDBJ databases">
        <title>Draft Genome Sequence of Candida saopaulonensis from a very Premature Infant with Sepsis.</title>
        <authorList>
            <person name="Ning Y."/>
            <person name="Dai R."/>
            <person name="Xiao M."/>
            <person name="Xu Y."/>
            <person name="Yan Q."/>
            <person name="Zhang L."/>
        </authorList>
    </citation>
    <scope>NUCLEOTIDE SEQUENCE [LARGE SCALE GENOMIC DNA]</scope>
    <source>
        <strain evidence="16 17">19XY460</strain>
    </source>
</reference>
<dbReference type="InterPro" id="IPR000866">
    <property type="entry name" value="AhpC/TSA"/>
</dbReference>
<evidence type="ECO:0000256" key="13">
    <source>
        <dbReference type="ARBA" id="ARBA00077538"/>
    </source>
</evidence>
<dbReference type="AlphaFoldDB" id="A0AAX4H4M4"/>
<evidence type="ECO:0000256" key="11">
    <source>
        <dbReference type="ARBA" id="ARBA00038489"/>
    </source>
</evidence>
<dbReference type="Proteomes" id="UP001338582">
    <property type="component" value="Chromosome 1"/>
</dbReference>
<proteinExistence type="inferred from homology"/>
<evidence type="ECO:0000256" key="12">
    <source>
        <dbReference type="ARBA" id="ARBA00049091"/>
    </source>
</evidence>
<dbReference type="KEGG" id="asau:88171777"/>
<dbReference type="Gene3D" id="3.40.30.10">
    <property type="entry name" value="Glutaredoxin"/>
    <property type="match status" value="1"/>
</dbReference>
<name>A0AAX4H4M4_9ASCO</name>
<keyword evidence="5" id="KW-0049">Antioxidant</keyword>
<evidence type="ECO:0000256" key="6">
    <source>
        <dbReference type="ARBA" id="ARBA00023002"/>
    </source>
</evidence>
<evidence type="ECO:0000256" key="1">
    <source>
        <dbReference type="ARBA" id="ARBA00004123"/>
    </source>
</evidence>
<keyword evidence="17" id="KW-1185">Reference proteome</keyword>
<comment type="catalytic activity">
    <reaction evidence="12">
        <text>a hydroperoxide + [thioredoxin]-dithiol = an alcohol + [thioredoxin]-disulfide + H2O</text>
        <dbReference type="Rhea" id="RHEA:62620"/>
        <dbReference type="Rhea" id="RHEA-COMP:10698"/>
        <dbReference type="Rhea" id="RHEA-COMP:10700"/>
        <dbReference type="ChEBI" id="CHEBI:15377"/>
        <dbReference type="ChEBI" id="CHEBI:29950"/>
        <dbReference type="ChEBI" id="CHEBI:30879"/>
        <dbReference type="ChEBI" id="CHEBI:35924"/>
        <dbReference type="ChEBI" id="CHEBI:50058"/>
        <dbReference type="EC" id="1.11.1.24"/>
    </reaction>
</comment>
<evidence type="ECO:0000256" key="4">
    <source>
        <dbReference type="ARBA" id="ARBA00022559"/>
    </source>
</evidence>
<dbReference type="GO" id="GO:0008379">
    <property type="term" value="F:thioredoxin peroxidase activity"/>
    <property type="evidence" value="ECO:0007669"/>
    <property type="project" value="TreeGrafter"/>
</dbReference>
<dbReference type="FunFam" id="3.40.30.10:FF:000157">
    <property type="entry name" value="DOT5p Nuclear thiol peroxidase"/>
    <property type="match status" value="1"/>
</dbReference>
<dbReference type="EMBL" id="CP138894">
    <property type="protein sequence ID" value="WPK23468.1"/>
    <property type="molecule type" value="Genomic_DNA"/>
</dbReference>
<dbReference type="CDD" id="cd03017">
    <property type="entry name" value="PRX_BCP"/>
    <property type="match status" value="1"/>
</dbReference>
<dbReference type="InterPro" id="IPR050924">
    <property type="entry name" value="Peroxiredoxin_BCP/PrxQ"/>
</dbReference>
<accession>A0AAX4H4M4</accession>
<dbReference type="GO" id="GO:0005737">
    <property type="term" value="C:cytoplasm"/>
    <property type="evidence" value="ECO:0007669"/>
    <property type="project" value="TreeGrafter"/>
</dbReference>
<evidence type="ECO:0000256" key="3">
    <source>
        <dbReference type="ARBA" id="ARBA00013017"/>
    </source>
</evidence>
<evidence type="ECO:0000256" key="8">
    <source>
        <dbReference type="ARBA" id="ARBA00023242"/>
    </source>
</evidence>
<dbReference type="SUPFAM" id="SSF52833">
    <property type="entry name" value="Thioredoxin-like"/>
    <property type="match status" value="1"/>
</dbReference>
<gene>
    <name evidence="16" type="ORF">PUMCH_000709</name>
</gene>
<dbReference type="InterPro" id="IPR013766">
    <property type="entry name" value="Thioredoxin_domain"/>
</dbReference>
<evidence type="ECO:0000313" key="16">
    <source>
        <dbReference type="EMBL" id="WPK23468.1"/>
    </source>
</evidence>
<comment type="subunit">
    <text evidence="2">Monomer.</text>
</comment>
<evidence type="ECO:0000256" key="7">
    <source>
        <dbReference type="ARBA" id="ARBA00023157"/>
    </source>
</evidence>
<dbReference type="PROSITE" id="PS51352">
    <property type="entry name" value="THIOREDOXIN_2"/>
    <property type="match status" value="1"/>
</dbReference>
<dbReference type="InterPro" id="IPR036249">
    <property type="entry name" value="Thioredoxin-like_sf"/>
</dbReference>
<dbReference type="RefSeq" id="XP_062875854.1">
    <property type="nucleotide sequence ID" value="XM_063019784.1"/>
</dbReference>
<dbReference type="EC" id="1.11.1.24" evidence="3"/>
<feature type="compositionally biased region" description="Basic residues" evidence="14">
    <location>
        <begin position="28"/>
        <end position="42"/>
    </location>
</feature>
<feature type="domain" description="Thioredoxin" evidence="15">
    <location>
        <begin position="71"/>
        <end position="218"/>
    </location>
</feature>
<dbReference type="GO" id="GO:0005634">
    <property type="term" value="C:nucleus"/>
    <property type="evidence" value="ECO:0007669"/>
    <property type="project" value="UniProtKB-SubCell"/>
</dbReference>
<dbReference type="GO" id="GO:0034599">
    <property type="term" value="P:cellular response to oxidative stress"/>
    <property type="evidence" value="ECO:0007669"/>
    <property type="project" value="UniProtKB-ARBA"/>
</dbReference>
<evidence type="ECO:0000256" key="2">
    <source>
        <dbReference type="ARBA" id="ARBA00011245"/>
    </source>
</evidence>
<dbReference type="PANTHER" id="PTHR42801:SF23">
    <property type="entry name" value="PEROXIREDOXIN DOT5"/>
    <property type="match status" value="1"/>
</dbReference>
<feature type="compositionally biased region" description="Basic and acidic residues" evidence="14">
    <location>
        <begin position="43"/>
        <end position="71"/>
    </location>
</feature>
<organism evidence="16 17">
    <name type="scientific">Australozyma saopauloensis</name>
    <dbReference type="NCBI Taxonomy" id="291208"/>
    <lineage>
        <taxon>Eukaryota</taxon>
        <taxon>Fungi</taxon>
        <taxon>Dikarya</taxon>
        <taxon>Ascomycota</taxon>
        <taxon>Saccharomycotina</taxon>
        <taxon>Pichiomycetes</taxon>
        <taxon>Metschnikowiaceae</taxon>
        <taxon>Australozyma</taxon>
    </lineage>
</organism>
<dbReference type="GO" id="GO:0045454">
    <property type="term" value="P:cell redox homeostasis"/>
    <property type="evidence" value="ECO:0007669"/>
    <property type="project" value="TreeGrafter"/>
</dbReference>
<evidence type="ECO:0000256" key="5">
    <source>
        <dbReference type="ARBA" id="ARBA00022862"/>
    </source>
</evidence>
<keyword evidence="8" id="KW-0539">Nucleus</keyword>
<feature type="region of interest" description="Disordered" evidence="14">
    <location>
        <begin position="1"/>
        <end position="71"/>
    </location>
</feature>
<feature type="compositionally biased region" description="Basic and acidic residues" evidence="14">
    <location>
        <begin position="16"/>
        <end position="27"/>
    </location>
</feature>
<keyword evidence="6" id="KW-0560">Oxidoreductase</keyword>
<keyword evidence="7" id="KW-1015">Disulfide bond</keyword>